<evidence type="ECO:0000256" key="2">
    <source>
        <dbReference type="ARBA" id="ARBA00022771"/>
    </source>
</evidence>
<dbReference type="PANTHER" id="PTHR33050:SF7">
    <property type="entry name" value="RIBONUCLEASE H"/>
    <property type="match status" value="1"/>
</dbReference>
<evidence type="ECO:0000256" key="6">
    <source>
        <dbReference type="PROSITE-ProRule" id="PRU00723"/>
    </source>
</evidence>
<dbReference type="InterPro" id="IPR052055">
    <property type="entry name" value="Hepadnavirus_pol/RT"/>
</dbReference>
<keyword evidence="10" id="KW-1185">Reference proteome</keyword>
<sequence length="1430" mass="154860">MSDDPTVTAIGGGATAVSSTQVVVDEDIRALVKDLCSTEDAEKEVLEALSRQGLASSCLIGNLSETFLEKACDGLSVAAAAALRALAADVAAFVKKRRKVAIDTQFKQNGPAADVKQLMAAVAASYKTVLPPSALHGISSDMVSQVACKESAHFLPLRSLLPKDPAIDPAEDKLFNFSVSRAERSENPFLASNKSKKIGSLGEFVHCLLRYALLVAAVVSPDDLSALDVISYLLRVLSLSGSLSLDELLLYDEKYRRAVASLVAASSELSVRKCFISDAYPTLLAKFSFNRSRAVPPPPAKAGNNADRDKPKSRKVCYDFQRDGKCRYGNGCRFRHASGPHSEGTESRGSRGSPGASHRAADKGEKRSPSGPDLESVKSGHHVAELRQRAAAVVAERVDLSGFQDGTGLCAAKPSAFAAVPCVDGLGAVTALFCEAASTLDRSGVLLGLSGPPTPEQCDRLQEAFCTAIESLVPRLCDLLNCSGESAQCGSPIRAKLGSAIASVTHDPDVHLFSDIDVGLNLGVEPPVRATGVFPPAKSKKDVDKAMEVFNLKRAYHNFSSVELLPEVCRAILSKEVALGRMRRMSFAQASRSTHRLYARMALIPKSGGDYRLIEAHSGSGLNAKCTLCETCSLPRYCDIREGLADLLARDSPTPSCHCCRGRDGVVRKSPEYRFLKYDIASAYRHLFLKESDRARASVRLESEVFENLALPFGAGTSPFHWCRTSAALCRMVASILKCAFGHSKVLSLIYVDDGLLALPEGLEAMGSIITFLVWRCLNFEINWAKCLFSVSSVKFIRFEVSLLPGRGASVKVHPDIFGSIRDILLSFIDNRRVTPAPLSKVIGKLLFASQSMRHLKGFLQPLYALLNVFEKKHLRTMRLSPSSGAFGAMRFWLGIAENPAPCPLLCSSVFGPGSLVAASDASTDFMSGWVSDGSSGVWFQLGTESLGQWCEYLSGVQPLVSPSHRDIALLELLAAVVTLSLSLSWPSPTAIPTRVVLFCDNSGVVGVLKKLYSPKPALAAVLRGVSRWFGRLGDSLVLSHIASTENWLADGISRGRVPSLLCSKSPNPAISTPRLFPPASTPQSLTPLSRPLPRQSGNSKRDDVRNFITQFTRAEMSALAESFAHSGLAQSTNSLYDSTVTFFEDVIGGNAFPLSVQDLSVFVWALSSCNYAYNTISTYVSALRSRNKSAGFWLTPSEDFQVSHILKAAKKLVGGECVRKMKPITKSELFEVFRNVPPRSDLASEAMLLGIFAMLRADELLNLRWSDLTFSYDSDGSPVHLLNVRIRRSKTDQCGVGQLAYVACLSEAASSLGIHDLESNACELCPYHLLYGRRPASAGCEERVFPLEYDAFLDSVRRRLGPVIGLDVVADYGTHTLRRTGAQLLHRNWAADSPAFMRAGRWRSSAVLEYLHDSAEEKAKVASWYMLAG</sequence>
<dbReference type="InterPro" id="IPR043502">
    <property type="entry name" value="DNA/RNA_pol_sf"/>
</dbReference>
<dbReference type="Proteomes" id="UP000591131">
    <property type="component" value="Unassembled WGS sequence"/>
</dbReference>
<dbReference type="PANTHER" id="PTHR33050">
    <property type="entry name" value="REVERSE TRANSCRIPTASE DOMAIN-CONTAINING PROTEIN"/>
    <property type="match status" value="1"/>
</dbReference>
<evidence type="ECO:0000259" key="8">
    <source>
        <dbReference type="PROSITE" id="PS50103"/>
    </source>
</evidence>
<keyword evidence="4" id="KW-0238">DNA-binding</keyword>
<keyword evidence="2 6" id="KW-0863">Zinc-finger</keyword>
<dbReference type="GO" id="GO:0015074">
    <property type="term" value="P:DNA integration"/>
    <property type="evidence" value="ECO:0007669"/>
    <property type="project" value="InterPro"/>
</dbReference>
<dbReference type="GO" id="GO:0006310">
    <property type="term" value="P:DNA recombination"/>
    <property type="evidence" value="ECO:0007669"/>
    <property type="project" value="UniProtKB-KW"/>
</dbReference>
<evidence type="ECO:0000256" key="1">
    <source>
        <dbReference type="ARBA" id="ARBA00022723"/>
    </source>
</evidence>
<dbReference type="GO" id="GO:0008270">
    <property type="term" value="F:zinc ion binding"/>
    <property type="evidence" value="ECO:0007669"/>
    <property type="project" value="UniProtKB-KW"/>
</dbReference>
<dbReference type="InterPro" id="IPR000477">
    <property type="entry name" value="RT_dom"/>
</dbReference>
<name>A0A7J6LKS9_PERCH</name>
<organism evidence="9 10">
    <name type="scientific">Perkinsus chesapeaki</name>
    <name type="common">Clam parasite</name>
    <name type="synonym">Perkinsus andrewsi</name>
    <dbReference type="NCBI Taxonomy" id="330153"/>
    <lineage>
        <taxon>Eukaryota</taxon>
        <taxon>Sar</taxon>
        <taxon>Alveolata</taxon>
        <taxon>Perkinsozoa</taxon>
        <taxon>Perkinsea</taxon>
        <taxon>Perkinsida</taxon>
        <taxon>Perkinsidae</taxon>
        <taxon>Perkinsus</taxon>
    </lineage>
</organism>
<dbReference type="InterPro" id="IPR036855">
    <property type="entry name" value="Znf_CCCH_sf"/>
</dbReference>
<dbReference type="InterPro" id="IPR010998">
    <property type="entry name" value="Integrase_recombinase_N"/>
</dbReference>
<dbReference type="GO" id="GO:0003677">
    <property type="term" value="F:DNA binding"/>
    <property type="evidence" value="ECO:0007669"/>
    <property type="project" value="UniProtKB-KW"/>
</dbReference>
<dbReference type="SUPFAM" id="SSF90229">
    <property type="entry name" value="CCCH zinc finger"/>
    <property type="match status" value="1"/>
</dbReference>
<dbReference type="Pfam" id="PF00078">
    <property type="entry name" value="RVT_1"/>
    <property type="match status" value="1"/>
</dbReference>
<accession>A0A7J6LKS9</accession>
<feature type="zinc finger region" description="C3H1-type" evidence="6">
    <location>
        <begin position="311"/>
        <end position="339"/>
    </location>
</feature>
<evidence type="ECO:0000256" key="7">
    <source>
        <dbReference type="SAM" id="MobiDB-lite"/>
    </source>
</evidence>
<feature type="region of interest" description="Disordered" evidence="7">
    <location>
        <begin position="295"/>
        <end position="314"/>
    </location>
</feature>
<dbReference type="Gene3D" id="4.10.1000.10">
    <property type="entry name" value="Zinc finger, CCCH-type"/>
    <property type="match status" value="1"/>
</dbReference>
<dbReference type="Gene3D" id="3.30.70.270">
    <property type="match status" value="1"/>
</dbReference>
<dbReference type="Gene3D" id="3.10.10.10">
    <property type="entry name" value="HIV Type 1 Reverse Transcriptase, subunit A, domain 1"/>
    <property type="match status" value="1"/>
</dbReference>
<keyword evidence="1 6" id="KW-0479">Metal-binding</keyword>
<dbReference type="InterPro" id="IPR013762">
    <property type="entry name" value="Integrase-like_cat_sf"/>
</dbReference>
<dbReference type="Gene3D" id="1.10.150.130">
    <property type="match status" value="1"/>
</dbReference>
<evidence type="ECO:0000313" key="10">
    <source>
        <dbReference type="Proteomes" id="UP000591131"/>
    </source>
</evidence>
<dbReference type="InterPro" id="IPR011010">
    <property type="entry name" value="DNA_brk_join_enz"/>
</dbReference>
<keyword evidence="3 6" id="KW-0862">Zinc</keyword>
<evidence type="ECO:0000256" key="3">
    <source>
        <dbReference type="ARBA" id="ARBA00022833"/>
    </source>
</evidence>
<dbReference type="SUPFAM" id="SSF47823">
    <property type="entry name" value="lambda integrase-like, N-terminal domain"/>
    <property type="match status" value="1"/>
</dbReference>
<reference evidence="9 10" key="1">
    <citation type="submission" date="2020-04" db="EMBL/GenBank/DDBJ databases">
        <title>Perkinsus chesapeaki whole genome sequence.</title>
        <authorList>
            <person name="Bogema D.R."/>
        </authorList>
    </citation>
    <scope>NUCLEOTIDE SEQUENCE [LARGE SCALE GENOMIC DNA]</scope>
    <source>
        <strain evidence="9">ATCC PRA-425</strain>
    </source>
</reference>
<protein>
    <recommendedName>
        <fullName evidence="8">C3H1-type domain-containing protein</fullName>
    </recommendedName>
</protein>
<keyword evidence="5" id="KW-0233">DNA recombination</keyword>
<dbReference type="InterPro" id="IPR043128">
    <property type="entry name" value="Rev_trsase/Diguanyl_cyclase"/>
</dbReference>
<dbReference type="OrthoDB" id="3067625at2759"/>
<feature type="domain" description="C3H1-type" evidence="8">
    <location>
        <begin position="311"/>
        <end position="339"/>
    </location>
</feature>
<dbReference type="SUPFAM" id="SSF56672">
    <property type="entry name" value="DNA/RNA polymerases"/>
    <property type="match status" value="1"/>
</dbReference>
<feature type="compositionally biased region" description="Basic and acidic residues" evidence="7">
    <location>
        <begin position="359"/>
        <end position="368"/>
    </location>
</feature>
<evidence type="ECO:0000313" key="9">
    <source>
        <dbReference type="EMBL" id="KAF4659726.1"/>
    </source>
</evidence>
<feature type="region of interest" description="Disordered" evidence="7">
    <location>
        <begin position="337"/>
        <end position="382"/>
    </location>
</feature>
<gene>
    <name evidence="9" type="ORF">FOL47_007471</name>
</gene>
<dbReference type="EMBL" id="JAAPAO010000442">
    <property type="protein sequence ID" value="KAF4659726.1"/>
    <property type="molecule type" value="Genomic_DNA"/>
</dbReference>
<evidence type="ECO:0000256" key="4">
    <source>
        <dbReference type="ARBA" id="ARBA00023125"/>
    </source>
</evidence>
<dbReference type="SUPFAM" id="SSF56349">
    <property type="entry name" value="DNA breaking-rejoining enzymes"/>
    <property type="match status" value="1"/>
</dbReference>
<proteinExistence type="predicted"/>
<feature type="region of interest" description="Disordered" evidence="7">
    <location>
        <begin position="1072"/>
        <end position="1102"/>
    </location>
</feature>
<dbReference type="PROSITE" id="PS50103">
    <property type="entry name" value="ZF_C3H1"/>
    <property type="match status" value="1"/>
</dbReference>
<dbReference type="Gene3D" id="1.10.443.10">
    <property type="entry name" value="Intergrase catalytic core"/>
    <property type="match status" value="1"/>
</dbReference>
<comment type="caution">
    <text evidence="9">The sequence shown here is derived from an EMBL/GenBank/DDBJ whole genome shotgun (WGS) entry which is preliminary data.</text>
</comment>
<dbReference type="InterPro" id="IPR000571">
    <property type="entry name" value="Znf_CCCH"/>
</dbReference>
<evidence type="ECO:0000256" key="5">
    <source>
        <dbReference type="ARBA" id="ARBA00023172"/>
    </source>
</evidence>